<accession>A0ABN8Y9A1</accession>
<keyword evidence="3" id="KW-1185">Reference proteome</keyword>
<proteinExistence type="predicted"/>
<reference evidence="2" key="1">
    <citation type="submission" date="2023-04" db="EMBL/GenBank/DDBJ databases">
        <authorList>
            <consortium name="ELIXIR-Norway"/>
        </authorList>
    </citation>
    <scope>NUCLEOTIDE SEQUENCE [LARGE SCALE GENOMIC DNA]</scope>
</reference>
<dbReference type="EMBL" id="OX459952">
    <property type="protein sequence ID" value="CAI9158137.1"/>
    <property type="molecule type" value="Genomic_DNA"/>
</dbReference>
<feature type="compositionally biased region" description="Basic residues" evidence="1">
    <location>
        <begin position="102"/>
        <end position="114"/>
    </location>
</feature>
<feature type="compositionally biased region" description="Basic and acidic residues" evidence="1">
    <location>
        <begin position="127"/>
        <end position="137"/>
    </location>
</feature>
<evidence type="ECO:0000256" key="1">
    <source>
        <dbReference type="SAM" id="MobiDB-lite"/>
    </source>
</evidence>
<feature type="compositionally biased region" description="Low complexity" evidence="1">
    <location>
        <begin position="1"/>
        <end position="26"/>
    </location>
</feature>
<evidence type="ECO:0000313" key="2">
    <source>
        <dbReference type="EMBL" id="CAI9158137.1"/>
    </source>
</evidence>
<feature type="region of interest" description="Disordered" evidence="1">
    <location>
        <begin position="1"/>
        <end position="137"/>
    </location>
</feature>
<dbReference type="Proteomes" id="UP001176941">
    <property type="component" value="Chromosome 16"/>
</dbReference>
<evidence type="ECO:0000313" key="3">
    <source>
        <dbReference type="Proteomes" id="UP001176941"/>
    </source>
</evidence>
<gene>
    <name evidence="2" type="ORF">MRATA1EN1_LOCUS7099</name>
</gene>
<dbReference type="PROSITE" id="PS51257">
    <property type="entry name" value="PROKAR_LIPOPROTEIN"/>
    <property type="match status" value="1"/>
</dbReference>
<sequence>MWGRAEAAAPDSRAPAPAILAGACPGRRVRAPPGVGGKGEEGEGASAVQVPPTGAGSARARPRLGAQFPGGRGRLRDRRRRGGQECECARAGANSAQESRLRGKRARRPKHHTKGAGPHSPRLRQSGARDCEGRGGI</sequence>
<name>A0ABN8Y9A1_RANTA</name>
<protein>
    <submittedName>
        <fullName evidence="2">Uncharacterized protein</fullName>
    </submittedName>
</protein>
<organism evidence="2 3">
    <name type="scientific">Rangifer tarandus platyrhynchus</name>
    <name type="common">Svalbard reindeer</name>
    <dbReference type="NCBI Taxonomy" id="3082113"/>
    <lineage>
        <taxon>Eukaryota</taxon>
        <taxon>Metazoa</taxon>
        <taxon>Chordata</taxon>
        <taxon>Craniata</taxon>
        <taxon>Vertebrata</taxon>
        <taxon>Euteleostomi</taxon>
        <taxon>Mammalia</taxon>
        <taxon>Eutheria</taxon>
        <taxon>Laurasiatheria</taxon>
        <taxon>Artiodactyla</taxon>
        <taxon>Ruminantia</taxon>
        <taxon>Pecora</taxon>
        <taxon>Cervidae</taxon>
        <taxon>Odocoileinae</taxon>
        <taxon>Rangifer</taxon>
    </lineage>
</organism>